<dbReference type="SMART" id="SM00220">
    <property type="entry name" value="S_TKc"/>
    <property type="match status" value="1"/>
</dbReference>
<protein>
    <submittedName>
        <fullName evidence="9">Serine/threonine-protein kinase</fullName>
        <ecNumber evidence="9">2.7.11.1</ecNumber>
    </submittedName>
</protein>
<evidence type="ECO:0000256" key="6">
    <source>
        <dbReference type="SAM" id="MobiDB-lite"/>
    </source>
</evidence>
<dbReference type="Gene3D" id="1.10.510.10">
    <property type="entry name" value="Transferase(Phosphotransferase) domain 1"/>
    <property type="match status" value="1"/>
</dbReference>
<evidence type="ECO:0000259" key="8">
    <source>
        <dbReference type="PROSITE" id="PS50011"/>
    </source>
</evidence>
<evidence type="ECO:0000256" key="4">
    <source>
        <dbReference type="ARBA" id="ARBA00022840"/>
    </source>
</evidence>
<dbReference type="InterPro" id="IPR011009">
    <property type="entry name" value="Kinase-like_dom_sf"/>
</dbReference>
<dbReference type="PANTHER" id="PTHR43289:SF34">
    <property type="entry name" value="SERINE_THREONINE-PROTEIN KINASE YBDM-RELATED"/>
    <property type="match status" value="1"/>
</dbReference>
<dbReference type="SUPFAM" id="SSF56112">
    <property type="entry name" value="Protein kinase-like (PK-like)"/>
    <property type="match status" value="1"/>
</dbReference>
<keyword evidence="1 9" id="KW-0808">Transferase</keyword>
<feature type="domain" description="Protein kinase" evidence="8">
    <location>
        <begin position="49"/>
        <end position="326"/>
    </location>
</feature>
<dbReference type="EC" id="2.7.11.1" evidence="9"/>
<dbReference type="InterPro" id="IPR000719">
    <property type="entry name" value="Prot_kinase_dom"/>
</dbReference>
<dbReference type="CDD" id="cd14014">
    <property type="entry name" value="STKc_PknB_like"/>
    <property type="match status" value="1"/>
</dbReference>
<feature type="compositionally biased region" description="Low complexity" evidence="6">
    <location>
        <begin position="400"/>
        <end position="425"/>
    </location>
</feature>
<feature type="region of interest" description="Disordered" evidence="6">
    <location>
        <begin position="391"/>
        <end position="430"/>
    </location>
</feature>
<feature type="binding site" evidence="5">
    <location>
        <position position="78"/>
    </location>
    <ligand>
        <name>ATP</name>
        <dbReference type="ChEBI" id="CHEBI:30616"/>
    </ligand>
</feature>
<evidence type="ECO:0000256" key="3">
    <source>
        <dbReference type="ARBA" id="ARBA00022777"/>
    </source>
</evidence>
<dbReference type="EMBL" id="JAFBBP010000001">
    <property type="protein sequence ID" value="MBM7494067.1"/>
    <property type="molecule type" value="Genomic_DNA"/>
</dbReference>
<keyword evidence="7" id="KW-0472">Membrane</keyword>
<evidence type="ECO:0000256" key="2">
    <source>
        <dbReference type="ARBA" id="ARBA00022741"/>
    </source>
</evidence>
<organism evidence="9 10">
    <name type="scientific">Micromonospora luteifusca</name>
    <dbReference type="NCBI Taxonomy" id="709860"/>
    <lineage>
        <taxon>Bacteria</taxon>
        <taxon>Bacillati</taxon>
        <taxon>Actinomycetota</taxon>
        <taxon>Actinomycetes</taxon>
        <taxon>Micromonosporales</taxon>
        <taxon>Micromonosporaceae</taxon>
        <taxon>Micromonospora</taxon>
    </lineage>
</organism>
<keyword evidence="7" id="KW-1133">Transmembrane helix</keyword>
<keyword evidence="4 5" id="KW-0067">ATP-binding</keyword>
<evidence type="ECO:0000256" key="5">
    <source>
        <dbReference type="PROSITE-ProRule" id="PRU10141"/>
    </source>
</evidence>
<comment type="caution">
    <text evidence="9">The sequence shown here is derived from an EMBL/GenBank/DDBJ whole genome shotgun (WGS) entry which is preliminary data.</text>
</comment>
<evidence type="ECO:0000313" key="10">
    <source>
        <dbReference type="Proteomes" id="UP000764837"/>
    </source>
</evidence>
<gene>
    <name evidence="9" type="ORF">JOD64_005289</name>
</gene>
<dbReference type="PROSITE" id="PS00107">
    <property type="entry name" value="PROTEIN_KINASE_ATP"/>
    <property type="match status" value="1"/>
</dbReference>
<feature type="transmembrane region" description="Helical" evidence="7">
    <location>
        <begin position="367"/>
        <end position="388"/>
    </location>
</feature>
<dbReference type="GO" id="GO:0004674">
    <property type="term" value="F:protein serine/threonine kinase activity"/>
    <property type="evidence" value="ECO:0007669"/>
    <property type="project" value="UniProtKB-EC"/>
</dbReference>
<sequence length="523" mass="54499">MTAGRRTPNAVSPLANAAAAGRLTDGDTGRADWMTMSPFMPTLRLHDRYVLRERIGLGGMSEVWRADDEVLGRPVAIKALAGEFAVDPQLRATIQREARAAARLTHPHITQVYDYAEATLPGGTVVPYLVMELVDGHNLADRLTSGGPLAWPEAIRVAGQIAAALAAAHRIGVVHRDIKPGNIMLTDTGAKVLDFGIAALAGPHHPLAGQTGELLMGTPAYFAPERLAAGPPNPASDIYALGALLYRTLTGRAPLPVRTWEDALEVHGRHNPVPPLRIPGLPTDIAELTLACLAADPARRPTAAQLATRFGAGQPADPPTAILPTLPAGPAAVAPAHPPTLIDRSLPTARPVRAASPAGPSRQSNRLLAVLVAAGLTLVVGVVGMLTLGGEPDSPPAAPPVAVTPAEQPASEAPGGSSDPGSAPPTTDGLTPVTLRQLAAQLAAVIDNAESRSEIDPKTAEELRDKLPGLDRGKPKDRAKRIRELSERVADAADAGRISADTATRLQDLLAGYSQARGEEDDD</sequence>
<dbReference type="Proteomes" id="UP000764837">
    <property type="component" value="Unassembled WGS sequence"/>
</dbReference>
<keyword evidence="2 5" id="KW-0547">Nucleotide-binding</keyword>
<keyword evidence="10" id="KW-1185">Reference proteome</keyword>
<keyword evidence="7" id="KW-0812">Transmembrane</keyword>
<proteinExistence type="predicted"/>
<dbReference type="Gene3D" id="3.30.200.20">
    <property type="entry name" value="Phosphorylase Kinase, domain 1"/>
    <property type="match status" value="1"/>
</dbReference>
<evidence type="ECO:0000313" key="9">
    <source>
        <dbReference type="EMBL" id="MBM7494067.1"/>
    </source>
</evidence>
<dbReference type="InterPro" id="IPR017441">
    <property type="entry name" value="Protein_kinase_ATP_BS"/>
</dbReference>
<dbReference type="PANTHER" id="PTHR43289">
    <property type="entry name" value="MITOGEN-ACTIVATED PROTEIN KINASE KINASE KINASE 20-RELATED"/>
    <property type="match status" value="1"/>
</dbReference>
<keyword evidence="3 9" id="KW-0418">Kinase</keyword>
<reference evidence="9 10" key="1">
    <citation type="submission" date="2021-01" db="EMBL/GenBank/DDBJ databases">
        <title>Sequencing the genomes of 1000 actinobacteria strains.</title>
        <authorList>
            <person name="Klenk H.-P."/>
        </authorList>
    </citation>
    <scope>NUCLEOTIDE SEQUENCE [LARGE SCALE GENOMIC DNA]</scope>
    <source>
        <strain evidence="9 10">DSM 100204</strain>
    </source>
</reference>
<dbReference type="RefSeq" id="WP_307813672.1">
    <property type="nucleotide sequence ID" value="NZ_JAFBBP010000001.1"/>
</dbReference>
<dbReference type="PROSITE" id="PS00108">
    <property type="entry name" value="PROTEIN_KINASE_ST"/>
    <property type="match status" value="1"/>
</dbReference>
<feature type="region of interest" description="Disordered" evidence="6">
    <location>
        <begin position="449"/>
        <end position="480"/>
    </location>
</feature>
<evidence type="ECO:0000256" key="1">
    <source>
        <dbReference type="ARBA" id="ARBA00022679"/>
    </source>
</evidence>
<dbReference type="InterPro" id="IPR008271">
    <property type="entry name" value="Ser/Thr_kinase_AS"/>
</dbReference>
<dbReference type="PROSITE" id="PS50011">
    <property type="entry name" value="PROTEIN_KINASE_DOM"/>
    <property type="match status" value="1"/>
</dbReference>
<accession>A0ABS2M0W8</accession>
<name>A0ABS2M0W8_9ACTN</name>
<dbReference type="Pfam" id="PF00069">
    <property type="entry name" value="Pkinase"/>
    <property type="match status" value="1"/>
</dbReference>
<evidence type="ECO:0000256" key="7">
    <source>
        <dbReference type="SAM" id="Phobius"/>
    </source>
</evidence>